<evidence type="ECO:0000256" key="6">
    <source>
        <dbReference type="ARBA" id="ARBA00022989"/>
    </source>
</evidence>
<evidence type="ECO:0000313" key="12">
    <source>
        <dbReference type="Proteomes" id="UP001234178"/>
    </source>
</evidence>
<evidence type="ECO:0000313" key="10">
    <source>
        <dbReference type="EMBL" id="JAN19818.1"/>
    </source>
</evidence>
<dbReference type="PANTHER" id="PTHR23137">
    <property type="entry name" value="VESICLE TRANSPORT PROTEIN-RELATED"/>
    <property type="match status" value="1"/>
</dbReference>
<dbReference type="KEGG" id="dmk:116919948"/>
<evidence type="ECO:0000256" key="9">
    <source>
        <dbReference type="RuleBase" id="RU363111"/>
    </source>
</evidence>
<feature type="transmembrane region" description="Helical" evidence="9">
    <location>
        <begin position="102"/>
        <end position="122"/>
    </location>
</feature>
<evidence type="ECO:0000256" key="2">
    <source>
        <dbReference type="ARBA" id="ARBA00004141"/>
    </source>
</evidence>
<dbReference type="InterPro" id="IPR007305">
    <property type="entry name" value="Vesicle_transpt_Got1/SFT2"/>
</dbReference>
<dbReference type="Proteomes" id="UP001234178">
    <property type="component" value="Unassembled WGS sequence"/>
</dbReference>
<dbReference type="PANTHER" id="PTHR23137:SF6">
    <property type="entry name" value="VESICLE TRANSPORT PROTEIN"/>
    <property type="match status" value="1"/>
</dbReference>
<keyword evidence="7 9" id="KW-0472">Membrane</keyword>
<sequence>MMDKLRRALSGNDGEDEERGFVAQVVDSSSLGWGTRVKGFIACFVIGIILSVIGSVCLFFGSRGLVAFSVFYTTGNIIALVSTCFLMGPLNQCKKMFSPTRVVATVLVFVCLVLTLLSAFLWKKSGLALLFCIIQFLAMTWYSLSYIPYARDVVKKTVSTCMG</sequence>
<protein>
    <recommendedName>
        <fullName evidence="9">Vesicle transport protein</fullName>
    </recommendedName>
</protein>
<comment type="subcellular location">
    <subcellularLocation>
        <location evidence="2 9">Membrane</location>
        <topology evidence="2 9">Multi-pass membrane protein</topology>
    </subcellularLocation>
</comment>
<keyword evidence="3 9" id="KW-0813">Transport</keyword>
<reference evidence="10" key="1">
    <citation type="submission" date="2015-10" db="EMBL/GenBank/DDBJ databases">
        <title>EvidentialGene: Evidence-directed Construction of Complete mRNA Transcriptomes without Genomes.</title>
        <authorList>
            <person name="Gilbert D.G."/>
        </authorList>
    </citation>
    <scope>NUCLEOTIDE SEQUENCE</scope>
</reference>
<dbReference type="EMBL" id="JAOYFB010000003">
    <property type="protein sequence ID" value="KAK4011983.1"/>
    <property type="molecule type" value="Genomic_DNA"/>
</dbReference>
<keyword evidence="12" id="KW-1185">Reference proteome</keyword>
<keyword evidence="6 9" id="KW-1133">Transmembrane helix</keyword>
<reference evidence="11 12" key="2">
    <citation type="journal article" date="2023" name="Nucleic Acids Res.">
        <title>The hologenome of Daphnia magna reveals possible DNA methylation and microbiome-mediated evolution of the host genome.</title>
        <authorList>
            <person name="Chaturvedi A."/>
            <person name="Li X."/>
            <person name="Dhandapani V."/>
            <person name="Marshall H."/>
            <person name="Kissane S."/>
            <person name="Cuenca-Cambronero M."/>
            <person name="Asole G."/>
            <person name="Calvet F."/>
            <person name="Ruiz-Romero M."/>
            <person name="Marangio P."/>
            <person name="Guigo R."/>
            <person name="Rago D."/>
            <person name="Mirbahai L."/>
            <person name="Eastwood N."/>
            <person name="Colbourne J.K."/>
            <person name="Zhou J."/>
            <person name="Mallon E."/>
            <person name="Orsini L."/>
        </authorList>
    </citation>
    <scope>NUCLEOTIDE SEQUENCE [LARGE SCALE GENOMIC DNA]</scope>
    <source>
        <strain evidence="11">LRV0_1</strain>
    </source>
</reference>
<evidence type="ECO:0000256" key="8">
    <source>
        <dbReference type="ARBA" id="ARBA00025800"/>
    </source>
</evidence>
<name>A0A0P5CTD1_9CRUS</name>
<dbReference type="OrthoDB" id="73614at2759"/>
<evidence type="ECO:0000256" key="7">
    <source>
        <dbReference type="ARBA" id="ARBA00023136"/>
    </source>
</evidence>
<feature type="transmembrane region" description="Helical" evidence="9">
    <location>
        <begin position="128"/>
        <end position="147"/>
    </location>
</feature>
<accession>A0A0P5CTD1</accession>
<dbReference type="GO" id="GO:0016020">
    <property type="term" value="C:membrane"/>
    <property type="evidence" value="ECO:0007669"/>
    <property type="project" value="UniProtKB-SubCell"/>
</dbReference>
<dbReference type="EMBL" id="GDIQ01074919">
    <property type="protein sequence ID" value="JAN19818.1"/>
    <property type="molecule type" value="Transcribed_RNA"/>
</dbReference>
<keyword evidence="4 9" id="KW-0812">Transmembrane</keyword>
<evidence type="ECO:0000313" key="11">
    <source>
        <dbReference type="EMBL" id="KAK4011983.1"/>
    </source>
</evidence>
<dbReference type="Pfam" id="PF04178">
    <property type="entry name" value="Got1"/>
    <property type="match status" value="1"/>
</dbReference>
<comment type="function">
    <text evidence="1 9">May be involved in fusion of retrograde transport vesicles derived from an endocytic compartment with the Golgi complex.</text>
</comment>
<dbReference type="GO" id="GO:0005737">
    <property type="term" value="C:cytoplasm"/>
    <property type="evidence" value="ECO:0007669"/>
    <property type="project" value="UniProtKB-ARBA"/>
</dbReference>
<dbReference type="GO" id="GO:0012505">
    <property type="term" value="C:endomembrane system"/>
    <property type="evidence" value="ECO:0007669"/>
    <property type="project" value="UniProtKB-ARBA"/>
</dbReference>
<comment type="similarity">
    <text evidence="8 9">Belongs to the SFT2 family.</text>
</comment>
<feature type="transmembrane region" description="Helical" evidence="9">
    <location>
        <begin position="67"/>
        <end position="90"/>
    </location>
</feature>
<evidence type="ECO:0000256" key="1">
    <source>
        <dbReference type="ARBA" id="ARBA00003566"/>
    </source>
</evidence>
<gene>
    <name evidence="11" type="ORF">OUZ56_021085</name>
</gene>
<dbReference type="InterPro" id="IPR011691">
    <property type="entry name" value="Vesicle_transpt_SFT2"/>
</dbReference>
<dbReference type="GO" id="GO:0015031">
    <property type="term" value="P:protein transport"/>
    <property type="evidence" value="ECO:0007669"/>
    <property type="project" value="UniProtKB-KW"/>
</dbReference>
<dbReference type="AlphaFoldDB" id="A0A0P5CTD1"/>
<feature type="transmembrane region" description="Helical" evidence="9">
    <location>
        <begin position="39"/>
        <end position="61"/>
    </location>
</feature>
<evidence type="ECO:0000256" key="3">
    <source>
        <dbReference type="ARBA" id="ARBA00022448"/>
    </source>
</evidence>
<evidence type="ECO:0000256" key="4">
    <source>
        <dbReference type="ARBA" id="ARBA00022692"/>
    </source>
</evidence>
<evidence type="ECO:0000256" key="5">
    <source>
        <dbReference type="ARBA" id="ARBA00022927"/>
    </source>
</evidence>
<dbReference type="GO" id="GO:0016192">
    <property type="term" value="P:vesicle-mediated transport"/>
    <property type="evidence" value="ECO:0007669"/>
    <property type="project" value="InterPro"/>
</dbReference>
<keyword evidence="5 9" id="KW-0653">Protein transport</keyword>
<organism evidence="10">
    <name type="scientific">Daphnia magna</name>
    <dbReference type="NCBI Taxonomy" id="35525"/>
    <lineage>
        <taxon>Eukaryota</taxon>
        <taxon>Metazoa</taxon>
        <taxon>Ecdysozoa</taxon>
        <taxon>Arthropoda</taxon>
        <taxon>Crustacea</taxon>
        <taxon>Branchiopoda</taxon>
        <taxon>Diplostraca</taxon>
        <taxon>Cladocera</taxon>
        <taxon>Anomopoda</taxon>
        <taxon>Daphniidae</taxon>
        <taxon>Daphnia</taxon>
    </lineage>
</organism>
<proteinExistence type="inferred from homology"/>